<evidence type="ECO:0000313" key="2">
    <source>
        <dbReference type="EMBL" id="TMI84188.1"/>
    </source>
</evidence>
<dbReference type="PANTHER" id="PTHR36842">
    <property type="entry name" value="PROTEIN TOLB HOMOLOG"/>
    <property type="match status" value="1"/>
</dbReference>
<dbReference type="SUPFAM" id="SSF82171">
    <property type="entry name" value="DPP6 N-terminal domain-like"/>
    <property type="match status" value="1"/>
</dbReference>
<dbReference type="Gene3D" id="2.120.10.30">
    <property type="entry name" value="TolB, C-terminal domain"/>
    <property type="match status" value="1"/>
</dbReference>
<comment type="similarity">
    <text evidence="1">Belongs to the TolB family.</text>
</comment>
<comment type="caution">
    <text evidence="2">The sequence shown here is derived from an EMBL/GenBank/DDBJ whole genome shotgun (WGS) entry which is preliminary data.</text>
</comment>
<proteinExistence type="inferred from homology"/>
<dbReference type="Proteomes" id="UP000318093">
    <property type="component" value="Unassembled WGS sequence"/>
</dbReference>
<name>A0A537JKX5_9BACT</name>
<evidence type="ECO:0000313" key="3">
    <source>
        <dbReference type="Proteomes" id="UP000318093"/>
    </source>
</evidence>
<dbReference type="InterPro" id="IPR011659">
    <property type="entry name" value="WD40"/>
</dbReference>
<organism evidence="2 3">
    <name type="scientific">Candidatus Segetimicrobium genomatis</name>
    <dbReference type="NCBI Taxonomy" id="2569760"/>
    <lineage>
        <taxon>Bacteria</taxon>
        <taxon>Bacillati</taxon>
        <taxon>Candidatus Sysuimicrobiota</taxon>
        <taxon>Candidatus Sysuimicrobiia</taxon>
        <taxon>Candidatus Sysuimicrobiales</taxon>
        <taxon>Candidatus Segetimicrobiaceae</taxon>
        <taxon>Candidatus Segetimicrobium</taxon>
    </lineage>
</organism>
<dbReference type="InterPro" id="IPR011042">
    <property type="entry name" value="6-blade_b-propeller_TolB-like"/>
</dbReference>
<evidence type="ECO:0008006" key="4">
    <source>
        <dbReference type="Google" id="ProtNLM"/>
    </source>
</evidence>
<dbReference type="PANTHER" id="PTHR36842:SF1">
    <property type="entry name" value="PROTEIN TOLB"/>
    <property type="match status" value="1"/>
</dbReference>
<protein>
    <recommendedName>
        <fullName evidence="4">S9 family peptidase</fullName>
    </recommendedName>
</protein>
<dbReference type="EMBL" id="VBAN01000075">
    <property type="protein sequence ID" value="TMI84188.1"/>
    <property type="molecule type" value="Genomic_DNA"/>
</dbReference>
<dbReference type="Pfam" id="PF07676">
    <property type="entry name" value="PD40"/>
    <property type="match status" value="2"/>
</dbReference>
<sequence>MGLLAVPIILQQGGTGRAQAGAPIGVTGDRYPRWSPTGERIAFVSDRDAKPEIYIIDADGKDVRRLTTSPPGVSSSSPAWSPDGRLIAFAYTSLS</sequence>
<gene>
    <name evidence="2" type="ORF">E6H03_02460</name>
</gene>
<accession>A0A537JKX5</accession>
<dbReference type="AlphaFoldDB" id="A0A537JKX5"/>
<reference evidence="2 3" key="1">
    <citation type="journal article" date="2019" name="Nat. Microbiol.">
        <title>Mediterranean grassland soil C-N compound turnover is dependent on rainfall and depth, and is mediated by genomically divergent microorganisms.</title>
        <authorList>
            <person name="Diamond S."/>
            <person name="Andeer P.F."/>
            <person name="Li Z."/>
            <person name="Crits-Christoph A."/>
            <person name="Burstein D."/>
            <person name="Anantharaman K."/>
            <person name="Lane K.R."/>
            <person name="Thomas B.C."/>
            <person name="Pan C."/>
            <person name="Northen T.R."/>
            <person name="Banfield J.F."/>
        </authorList>
    </citation>
    <scope>NUCLEOTIDE SEQUENCE [LARGE SCALE GENOMIC DNA]</scope>
    <source>
        <strain evidence="2">NP_6</strain>
    </source>
</reference>
<evidence type="ECO:0000256" key="1">
    <source>
        <dbReference type="ARBA" id="ARBA00009820"/>
    </source>
</evidence>